<organism evidence="1 2">
    <name type="scientific">Mesorhizobium dulcispinae</name>
    <dbReference type="NCBI Taxonomy" id="3072316"/>
    <lineage>
        <taxon>Bacteria</taxon>
        <taxon>Pseudomonadati</taxon>
        <taxon>Pseudomonadota</taxon>
        <taxon>Alphaproteobacteria</taxon>
        <taxon>Hyphomicrobiales</taxon>
        <taxon>Phyllobacteriaceae</taxon>
        <taxon>Mesorhizobium</taxon>
    </lineage>
</organism>
<accession>A0ABU4XIE3</accession>
<comment type="caution">
    <text evidence="1">The sequence shown here is derived from an EMBL/GenBank/DDBJ whole genome shotgun (WGS) entry which is preliminary data.</text>
</comment>
<reference evidence="1 2" key="1">
    <citation type="submission" date="2023-08" db="EMBL/GenBank/DDBJ databases">
        <title>Implementing the SeqCode for naming new Mesorhizobium species isolated from Vachellia karroo root nodules.</title>
        <authorList>
            <person name="Van Lill M."/>
        </authorList>
    </citation>
    <scope>NUCLEOTIDE SEQUENCE [LARGE SCALE GENOMIC DNA]</scope>
    <source>
        <strain evidence="1 2">VK23A</strain>
    </source>
</reference>
<keyword evidence="2" id="KW-1185">Reference proteome</keyword>
<gene>
    <name evidence="1" type="ORF">RFM27_20840</name>
</gene>
<dbReference type="EMBL" id="JAVIIZ010000013">
    <property type="protein sequence ID" value="MDX8474535.1"/>
    <property type="molecule type" value="Genomic_DNA"/>
</dbReference>
<sequence>MEGRSGISGFRLPEITFLLAINSIGKMLALGHEMSAHCRNPGCGQHSRVNLVALGRRLGFEHSCAEKDLQPHFFCQKCGDAGRDDERVGFIHHTMTLPFSAWPRERELARRRHG</sequence>
<proteinExistence type="predicted"/>
<evidence type="ECO:0000313" key="2">
    <source>
        <dbReference type="Proteomes" id="UP001271780"/>
    </source>
</evidence>
<evidence type="ECO:0000313" key="1">
    <source>
        <dbReference type="EMBL" id="MDX8474535.1"/>
    </source>
</evidence>
<dbReference type="RefSeq" id="WP_320317690.1">
    <property type="nucleotide sequence ID" value="NZ_JAVIIX010000012.1"/>
</dbReference>
<protein>
    <submittedName>
        <fullName evidence="1">Uncharacterized protein</fullName>
    </submittedName>
</protein>
<name>A0ABU4XIE3_9HYPH</name>
<dbReference type="Proteomes" id="UP001271780">
    <property type="component" value="Unassembled WGS sequence"/>
</dbReference>